<dbReference type="Pfam" id="PF22570">
    <property type="entry name" value="LiaF-TM"/>
    <property type="match status" value="1"/>
</dbReference>
<proteinExistence type="predicted"/>
<reference evidence="3 4" key="1">
    <citation type="submission" date="2008-07" db="EMBL/GenBank/DDBJ databases">
        <authorList>
            <person name="Gonzalez J."/>
            <person name="Sokolova T."/>
            <person name="Ferriera S."/>
            <person name="Johnson J."/>
            <person name="Kravitz S."/>
            <person name="Beeson K."/>
            <person name="Sutton G."/>
            <person name="Rogers Y.-H."/>
            <person name="Friedman R."/>
            <person name="Frazier M."/>
            <person name="Venter J.C."/>
        </authorList>
    </citation>
    <scope>NUCLEOTIDE SEQUENCE [LARGE SCALE GENOMIC DNA]</scope>
    <source>
        <strain evidence="3 4">DSM 12653</strain>
    </source>
</reference>
<organism evidence="3 4">
    <name type="scientific">Caldanaerobacter subterraneus subsp. pacificus DSM 12653</name>
    <dbReference type="NCBI Taxonomy" id="391606"/>
    <lineage>
        <taxon>Bacteria</taxon>
        <taxon>Bacillati</taxon>
        <taxon>Bacillota</taxon>
        <taxon>Clostridia</taxon>
        <taxon>Thermoanaerobacterales</taxon>
        <taxon>Thermoanaerobacteraceae</taxon>
        <taxon>Caldanaerobacter</taxon>
    </lineage>
</organism>
<name>A0A0F5PNT8_9THEO</name>
<feature type="transmembrane region" description="Helical" evidence="1">
    <location>
        <begin position="64"/>
        <end position="85"/>
    </location>
</feature>
<reference evidence="3 4" key="2">
    <citation type="journal article" date="2015" name="BMC Genomics">
        <title>Analysis of three genomes within the thermophilic bacterial species Caldanaerobacter subterraneus with a focus on carbon monoxide dehydrogenase evolution and hydrolase diversity.</title>
        <authorList>
            <person name="Sant'Anna F.H."/>
            <person name="Lebedinsky A.V."/>
            <person name="Sokolova T.G."/>
            <person name="Robb F.T."/>
            <person name="Gonzalez J.M."/>
        </authorList>
    </citation>
    <scope>NUCLEOTIDE SEQUENCE [LARGE SCALE GENOMIC DNA]</scope>
    <source>
        <strain evidence="3 4">DSM 12653</strain>
    </source>
</reference>
<evidence type="ECO:0000313" key="3">
    <source>
        <dbReference type="EMBL" id="KKC30046.1"/>
    </source>
</evidence>
<gene>
    <name evidence="3" type="ORF">CDSM653_00903</name>
</gene>
<dbReference type="RefSeq" id="WP_011025250.1">
    <property type="nucleotide sequence ID" value="NZ_ABXP02000053.1"/>
</dbReference>
<reference evidence="4" key="3">
    <citation type="submission" date="2015-02" db="EMBL/GenBank/DDBJ databases">
        <title>Genome analysis of three genomes within the thermophilic hydrogenogenic bacterial species Caldanaerobacter subterraneus.</title>
        <authorList>
            <person name="Sant'Anna F.H."/>
            <person name="Lebedinsky A."/>
            <person name="Sokolova T."/>
            <person name="Robb F.T."/>
            <person name="Gonzalez J.M."/>
        </authorList>
    </citation>
    <scope>NUCLEOTIDE SEQUENCE [LARGE SCALE GENOMIC DNA]</scope>
    <source>
        <strain evidence="4">DSM 12653</strain>
    </source>
</reference>
<keyword evidence="1" id="KW-0812">Transmembrane</keyword>
<accession>A0A0F5PNT8</accession>
<dbReference type="EMBL" id="ABXP02000053">
    <property type="protein sequence ID" value="KKC30046.1"/>
    <property type="molecule type" value="Genomic_DNA"/>
</dbReference>
<keyword evidence="1" id="KW-1133">Transmembrane helix</keyword>
<evidence type="ECO:0000256" key="1">
    <source>
        <dbReference type="SAM" id="Phobius"/>
    </source>
</evidence>
<feature type="domain" description="LiaF transmembrane" evidence="2">
    <location>
        <begin position="11"/>
        <end position="85"/>
    </location>
</feature>
<evidence type="ECO:0000313" key="4">
    <source>
        <dbReference type="Proteomes" id="UP000010146"/>
    </source>
</evidence>
<sequence>MRRRTGILTSGISLIFVGIILILEKFYIAIPYFVYEIIWPCFFIFLGLELLFSKKLYGEENSGINVGAILLAILMLFFTSEIFYLPPFDLRIW</sequence>
<dbReference type="InterPro" id="IPR054331">
    <property type="entry name" value="LiaF_TM"/>
</dbReference>
<comment type="caution">
    <text evidence="3">The sequence shown here is derived from an EMBL/GenBank/DDBJ whole genome shotgun (WGS) entry which is preliminary data.</text>
</comment>
<feature type="transmembrane region" description="Helical" evidence="1">
    <location>
        <begin position="7"/>
        <end position="27"/>
    </location>
</feature>
<evidence type="ECO:0000259" key="2">
    <source>
        <dbReference type="Pfam" id="PF22570"/>
    </source>
</evidence>
<keyword evidence="1" id="KW-0472">Membrane</keyword>
<feature type="transmembrane region" description="Helical" evidence="1">
    <location>
        <begin position="33"/>
        <end position="52"/>
    </location>
</feature>
<dbReference type="AlphaFoldDB" id="A0A0F5PNT8"/>
<dbReference type="Proteomes" id="UP000010146">
    <property type="component" value="Unassembled WGS sequence"/>
</dbReference>
<protein>
    <recommendedName>
        <fullName evidence="2">LiaF transmembrane domain-containing protein</fullName>
    </recommendedName>
</protein>